<comment type="similarity">
    <text evidence="2">Belongs to the acyltransferase 3 family.</text>
</comment>
<keyword evidence="4 8" id="KW-0812">Transmembrane</keyword>
<keyword evidence="10" id="KW-0808">Transferase</keyword>
<feature type="transmembrane region" description="Helical" evidence="8">
    <location>
        <begin position="231"/>
        <end position="252"/>
    </location>
</feature>
<comment type="caution">
    <text evidence="10">The sequence shown here is derived from an EMBL/GenBank/DDBJ whole genome shotgun (WGS) entry which is preliminary data.</text>
</comment>
<evidence type="ECO:0000256" key="2">
    <source>
        <dbReference type="ARBA" id="ARBA00007400"/>
    </source>
</evidence>
<evidence type="ECO:0000256" key="6">
    <source>
        <dbReference type="ARBA" id="ARBA00023136"/>
    </source>
</evidence>
<keyword evidence="10" id="KW-0012">Acyltransferase</keyword>
<organism evidence="10 11">
    <name type="scientific">Microbacterium marinilacus</name>
    <dbReference type="NCBI Taxonomy" id="415209"/>
    <lineage>
        <taxon>Bacteria</taxon>
        <taxon>Bacillati</taxon>
        <taxon>Actinomycetota</taxon>
        <taxon>Actinomycetes</taxon>
        <taxon>Micrococcales</taxon>
        <taxon>Microbacteriaceae</taxon>
        <taxon>Microbacterium</taxon>
    </lineage>
</organism>
<dbReference type="Proteomes" id="UP001410795">
    <property type="component" value="Unassembled WGS sequence"/>
</dbReference>
<keyword evidence="3" id="KW-1003">Cell membrane</keyword>
<dbReference type="Pfam" id="PF01757">
    <property type="entry name" value="Acyl_transf_3"/>
    <property type="match status" value="1"/>
</dbReference>
<evidence type="ECO:0000313" key="11">
    <source>
        <dbReference type="Proteomes" id="UP001410795"/>
    </source>
</evidence>
<feature type="transmembrane region" description="Helical" evidence="8">
    <location>
        <begin position="205"/>
        <end position="225"/>
    </location>
</feature>
<proteinExistence type="inferred from homology"/>
<dbReference type="RefSeq" id="WP_221860063.1">
    <property type="nucleotide sequence ID" value="NZ_BAAAYV010000017.1"/>
</dbReference>
<dbReference type="GO" id="GO:0016746">
    <property type="term" value="F:acyltransferase activity"/>
    <property type="evidence" value="ECO:0007669"/>
    <property type="project" value="UniProtKB-KW"/>
</dbReference>
<evidence type="ECO:0000259" key="9">
    <source>
        <dbReference type="Pfam" id="PF01757"/>
    </source>
</evidence>
<feature type="transmembrane region" description="Helical" evidence="8">
    <location>
        <begin position="82"/>
        <end position="106"/>
    </location>
</feature>
<evidence type="ECO:0000256" key="5">
    <source>
        <dbReference type="ARBA" id="ARBA00022989"/>
    </source>
</evidence>
<feature type="transmembrane region" description="Helical" evidence="8">
    <location>
        <begin position="273"/>
        <end position="293"/>
    </location>
</feature>
<keyword evidence="5 8" id="KW-1133">Transmembrane helix</keyword>
<feature type="domain" description="Acyltransferase 3" evidence="9">
    <location>
        <begin position="12"/>
        <end position="316"/>
    </location>
</feature>
<feature type="transmembrane region" description="Helical" evidence="8">
    <location>
        <begin position="151"/>
        <end position="170"/>
    </location>
</feature>
<name>A0ABP7BM58_9MICO</name>
<reference evidence="11" key="1">
    <citation type="journal article" date="2019" name="Int. J. Syst. Evol. Microbiol.">
        <title>The Global Catalogue of Microorganisms (GCM) 10K type strain sequencing project: providing services to taxonomists for standard genome sequencing and annotation.</title>
        <authorList>
            <consortium name="The Broad Institute Genomics Platform"/>
            <consortium name="The Broad Institute Genome Sequencing Center for Infectious Disease"/>
            <person name="Wu L."/>
            <person name="Ma J."/>
        </authorList>
    </citation>
    <scope>NUCLEOTIDE SEQUENCE [LARGE SCALE GENOMIC DNA]</scope>
    <source>
        <strain evidence="11">JCM 16546</strain>
    </source>
</reference>
<evidence type="ECO:0000256" key="8">
    <source>
        <dbReference type="SAM" id="Phobius"/>
    </source>
</evidence>
<dbReference type="PANTHER" id="PTHR40074:SF2">
    <property type="entry name" value="O-ACETYLTRANSFERASE WECH"/>
    <property type="match status" value="1"/>
</dbReference>
<accession>A0ABP7BM58</accession>
<evidence type="ECO:0000256" key="3">
    <source>
        <dbReference type="ARBA" id="ARBA00022475"/>
    </source>
</evidence>
<evidence type="ECO:0000256" key="4">
    <source>
        <dbReference type="ARBA" id="ARBA00022692"/>
    </source>
</evidence>
<feature type="transmembrane region" description="Helical" evidence="8">
    <location>
        <begin position="176"/>
        <end position="193"/>
    </location>
</feature>
<feature type="region of interest" description="Disordered" evidence="7">
    <location>
        <begin position="337"/>
        <end position="357"/>
    </location>
</feature>
<protein>
    <submittedName>
        <fullName evidence="10">Acyltransferase</fullName>
    </submittedName>
</protein>
<gene>
    <name evidence="10" type="ORF">GCM10022202_28590</name>
</gene>
<keyword evidence="11" id="KW-1185">Reference proteome</keyword>
<dbReference type="InterPro" id="IPR002656">
    <property type="entry name" value="Acyl_transf_3_dom"/>
</dbReference>
<sequence length="357" mass="39542">MTTEAPVRTRETWADTAKGIAIILVVLLHAEFDYLEVLPKWRWDEYSGVIETFRMPLFFFTAGLFAQRALAKDLRGLIDSRLLRLVWVYTLWTAVGLLVAQAIPFVARTGLPLWESLLLLPVWPNAATWFVYAIVLYFVLAWLLRRLPMLVQLLLAVGVTVLFHTGRLLPPMTEEWVKIGEYFLFFLLAVAIGPRLRALAPRVRAWQALVAPMVYAGLVAALRVAGAPQNVVVWLSMSLLAVPAGCGLAIALSQARAFGWLARLGSDTLRVYLLHWYVLTLATFLLGLVPVWPSALVPLLVPALVAAAFAGSLVVHRLVRHVPGLFDRPSWFRLPQPRPAPPGGALPQAGDLGRATP</sequence>
<evidence type="ECO:0000256" key="1">
    <source>
        <dbReference type="ARBA" id="ARBA00004651"/>
    </source>
</evidence>
<feature type="transmembrane region" description="Helical" evidence="8">
    <location>
        <begin position="299"/>
        <end position="319"/>
    </location>
</feature>
<dbReference type="PANTHER" id="PTHR40074">
    <property type="entry name" value="O-ACETYLTRANSFERASE WECH"/>
    <property type="match status" value="1"/>
</dbReference>
<evidence type="ECO:0000256" key="7">
    <source>
        <dbReference type="SAM" id="MobiDB-lite"/>
    </source>
</evidence>
<comment type="subcellular location">
    <subcellularLocation>
        <location evidence="1">Cell membrane</location>
        <topology evidence="1">Multi-pass membrane protein</topology>
    </subcellularLocation>
</comment>
<dbReference type="EMBL" id="BAAAYV010000017">
    <property type="protein sequence ID" value="GAA3664799.1"/>
    <property type="molecule type" value="Genomic_DNA"/>
</dbReference>
<feature type="transmembrane region" description="Helical" evidence="8">
    <location>
        <begin position="126"/>
        <end position="144"/>
    </location>
</feature>
<evidence type="ECO:0000313" key="10">
    <source>
        <dbReference type="EMBL" id="GAA3664799.1"/>
    </source>
</evidence>
<keyword evidence="6 8" id="KW-0472">Membrane</keyword>